<proteinExistence type="predicted"/>
<dbReference type="RefSeq" id="WP_218069978.1">
    <property type="nucleotide sequence ID" value="NZ_BDFE01000017.1"/>
</dbReference>
<dbReference type="AlphaFoldDB" id="A0A194AKB4"/>
<evidence type="ECO:0000313" key="1">
    <source>
        <dbReference type="EMBL" id="GAU09154.1"/>
    </source>
</evidence>
<dbReference type="Proteomes" id="UP000095200">
    <property type="component" value="Unassembled WGS sequence"/>
</dbReference>
<sequence length="224" mass="24589">MLNRYCRFPGLMRLVAGLVVLLSQSVGVQAGNMVMIGDFSSENLQGWEAKSFAGQTAYSFASVDGNIMLKAESNQSASGLTRKIKVDLTRTPYLNWSWRVDSVLSARNETSKDGDDYPARVYVLVSGGIAFWKTRALNYVWSSSMPKGASWPNAFLSNARMLVVRSGPAETGQVVFEKRNVLEDLKTYLHLDADQIDGVAIMTDTDNGGGHVTAYYGDIYCTAQ</sequence>
<protein>
    <recommendedName>
        <fullName evidence="3">DUF3047 domain-containing protein</fullName>
    </recommendedName>
</protein>
<comment type="caution">
    <text evidence="1">The sequence shown here is derived from an EMBL/GenBank/DDBJ whole genome shotgun (WGS) entry which is preliminary data.</text>
</comment>
<dbReference type="EMBL" id="BDFE01000017">
    <property type="protein sequence ID" value="GAU09154.1"/>
    <property type="molecule type" value="Genomic_DNA"/>
</dbReference>
<accession>A0A194AKB4</accession>
<dbReference type="STRING" id="1592317.DPF_1874"/>
<dbReference type="Pfam" id="PF11249">
    <property type="entry name" value="DUF3047"/>
    <property type="match status" value="1"/>
</dbReference>
<gene>
    <name evidence="1" type="ORF">DPF_1874</name>
</gene>
<evidence type="ECO:0000313" key="2">
    <source>
        <dbReference type="Proteomes" id="UP000095200"/>
    </source>
</evidence>
<evidence type="ECO:0008006" key="3">
    <source>
        <dbReference type="Google" id="ProtNLM"/>
    </source>
</evidence>
<name>A0A194AKB4_9BACT</name>
<reference evidence="2" key="1">
    <citation type="submission" date="2016-06" db="EMBL/GenBank/DDBJ databases">
        <title>Draft genome sequence of Desulfoplanes formicivorans strain Pf12B.</title>
        <authorList>
            <person name="Watanabe M."/>
            <person name="Kojima H."/>
            <person name="Fukui M."/>
        </authorList>
    </citation>
    <scope>NUCLEOTIDE SEQUENCE [LARGE SCALE GENOMIC DNA]</scope>
    <source>
        <strain evidence="2">Pf12B</strain>
    </source>
</reference>
<dbReference type="InterPro" id="IPR021409">
    <property type="entry name" value="DUF3047"/>
</dbReference>
<keyword evidence="2" id="KW-1185">Reference proteome</keyword>
<organism evidence="1 2">
    <name type="scientific">Desulfoplanes formicivorans</name>
    <dbReference type="NCBI Taxonomy" id="1592317"/>
    <lineage>
        <taxon>Bacteria</taxon>
        <taxon>Pseudomonadati</taxon>
        <taxon>Thermodesulfobacteriota</taxon>
        <taxon>Desulfovibrionia</taxon>
        <taxon>Desulfovibrionales</taxon>
        <taxon>Desulfoplanaceae</taxon>
        <taxon>Desulfoplanes</taxon>
    </lineage>
</organism>